<gene>
    <name evidence="2" type="ORF">BJ875DRAFT_445925</name>
</gene>
<dbReference type="AlphaFoldDB" id="A0A9P7Y998"/>
<proteinExistence type="predicted"/>
<evidence type="ECO:0000313" key="2">
    <source>
        <dbReference type="EMBL" id="KAG9229479.1"/>
    </source>
</evidence>
<feature type="region of interest" description="Disordered" evidence="1">
    <location>
        <begin position="101"/>
        <end position="121"/>
    </location>
</feature>
<name>A0A9P7Y998_9HELO</name>
<keyword evidence="3" id="KW-1185">Reference proteome</keyword>
<dbReference type="Proteomes" id="UP000824998">
    <property type="component" value="Unassembled WGS sequence"/>
</dbReference>
<feature type="region of interest" description="Disordered" evidence="1">
    <location>
        <begin position="48"/>
        <end position="82"/>
    </location>
</feature>
<feature type="compositionally biased region" description="Basic residues" evidence="1">
    <location>
        <begin position="51"/>
        <end position="67"/>
    </location>
</feature>
<organism evidence="2 3">
    <name type="scientific">Amylocarpus encephaloides</name>
    <dbReference type="NCBI Taxonomy" id="45428"/>
    <lineage>
        <taxon>Eukaryota</taxon>
        <taxon>Fungi</taxon>
        <taxon>Dikarya</taxon>
        <taxon>Ascomycota</taxon>
        <taxon>Pezizomycotina</taxon>
        <taxon>Leotiomycetes</taxon>
        <taxon>Helotiales</taxon>
        <taxon>Helotiales incertae sedis</taxon>
        <taxon>Amylocarpus</taxon>
    </lineage>
</organism>
<sequence length="200" mass="22290">MGEDWRVGEGGWSDCDWPWPFRSPPYVVWCMMVDGGWWMVDGGWWDEGRGTRSRSTSRGRARYRKVPWRPDRQGSEEASGSGRKAVCTVRGRCGTAGEEGARVAGRMGQGSKGDAAGECSEMTRGTSRVSNWLRQQEGDERAAAAVLPCRRAATRRFLLAQAARTSLTGDRPIVMTDQTKCGCDRPRPLVKRWSFCLGHE</sequence>
<evidence type="ECO:0000256" key="1">
    <source>
        <dbReference type="SAM" id="MobiDB-lite"/>
    </source>
</evidence>
<dbReference type="EMBL" id="MU251764">
    <property type="protein sequence ID" value="KAG9229479.1"/>
    <property type="molecule type" value="Genomic_DNA"/>
</dbReference>
<protein>
    <submittedName>
        <fullName evidence="2">Uncharacterized protein</fullName>
    </submittedName>
</protein>
<accession>A0A9P7Y998</accession>
<evidence type="ECO:0000313" key="3">
    <source>
        <dbReference type="Proteomes" id="UP000824998"/>
    </source>
</evidence>
<reference evidence="2" key="1">
    <citation type="journal article" date="2021" name="IMA Fungus">
        <title>Genomic characterization of three marine fungi, including Emericellopsis atlantica sp. nov. with signatures of a generalist lifestyle and marine biomass degradation.</title>
        <authorList>
            <person name="Hagestad O.C."/>
            <person name="Hou L."/>
            <person name="Andersen J.H."/>
            <person name="Hansen E.H."/>
            <person name="Altermark B."/>
            <person name="Li C."/>
            <person name="Kuhnert E."/>
            <person name="Cox R.J."/>
            <person name="Crous P.W."/>
            <person name="Spatafora J.W."/>
            <person name="Lail K."/>
            <person name="Amirebrahimi M."/>
            <person name="Lipzen A."/>
            <person name="Pangilinan J."/>
            <person name="Andreopoulos W."/>
            <person name="Hayes R.D."/>
            <person name="Ng V."/>
            <person name="Grigoriev I.V."/>
            <person name="Jackson S.A."/>
            <person name="Sutton T.D.S."/>
            <person name="Dobson A.D.W."/>
            <person name="Rama T."/>
        </authorList>
    </citation>
    <scope>NUCLEOTIDE SEQUENCE</scope>
    <source>
        <strain evidence="2">TRa018bII</strain>
    </source>
</reference>
<comment type="caution">
    <text evidence="2">The sequence shown here is derived from an EMBL/GenBank/DDBJ whole genome shotgun (WGS) entry which is preliminary data.</text>
</comment>